<dbReference type="Gene3D" id="1.10.238.10">
    <property type="entry name" value="EF-hand"/>
    <property type="match status" value="1"/>
</dbReference>
<evidence type="ECO:0000259" key="2">
    <source>
        <dbReference type="PROSITE" id="PS50222"/>
    </source>
</evidence>
<organism evidence="3 4">
    <name type="scientific">Symbiodinium microadriaticum</name>
    <name type="common">Dinoflagellate</name>
    <name type="synonym">Zooxanthella microadriatica</name>
    <dbReference type="NCBI Taxonomy" id="2951"/>
    <lineage>
        <taxon>Eukaryota</taxon>
        <taxon>Sar</taxon>
        <taxon>Alveolata</taxon>
        <taxon>Dinophyceae</taxon>
        <taxon>Suessiales</taxon>
        <taxon>Symbiodiniaceae</taxon>
        <taxon>Symbiodinium</taxon>
    </lineage>
</organism>
<dbReference type="InterPro" id="IPR002048">
    <property type="entry name" value="EF_hand_dom"/>
</dbReference>
<proteinExistence type="predicted"/>
<feature type="domain" description="EF-hand" evidence="2">
    <location>
        <begin position="49"/>
        <end position="84"/>
    </location>
</feature>
<dbReference type="SMART" id="SM00054">
    <property type="entry name" value="EFh"/>
    <property type="match status" value="2"/>
</dbReference>
<accession>A0A1Q9DYQ5</accession>
<gene>
    <name evidence="3" type="ORF">AK812_SmicGene17064</name>
</gene>
<dbReference type="PROSITE" id="PS50222">
    <property type="entry name" value="EF_HAND_2"/>
    <property type="match status" value="2"/>
</dbReference>
<evidence type="ECO:0000313" key="3">
    <source>
        <dbReference type="EMBL" id="OLQ00311.1"/>
    </source>
</evidence>
<feature type="domain" description="EF-hand" evidence="2">
    <location>
        <begin position="11"/>
        <end position="46"/>
    </location>
</feature>
<dbReference type="SUPFAM" id="SSF47473">
    <property type="entry name" value="EF-hand"/>
    <property type="match status" value="1"/>
</dbReference>
<dbReference type="CDD" id="cd00051">
    <property type="entry name" value="EFh"/>
    <property type="match status" value="1"/>
</dbReference>
<comment type="caution">
    <text evidence="3">The sequence shown here is derived from an EMBL/GenBank/DDBJ whole genome shotgun (WGS) entry which is preliminary data.</text>
</comment>
<sequence length="92" mass="10231">MGSGASSDPRQRAEVAEEWFQQADVDQDGKLSLDELLAAAHAHHEQNEWTRERILSCLNAYDQNGDGMLDRAEWQAACEGAIWWQAACEGAL</sequence>
<protein>
    <recommendedName>
        <fullName evidence="2">EF-hand domain-containing protein</fullName>
    </recommendedName>
</protein>
<evidence type="ECO:0000256" key="1">
    <source>
        <dbReference type="ARBA" id="ARBA00022837"/>
    </source>
</evidence>
<keyword evidence="4" id="KW-1185">Reference proteome</keyword>
<dbReference type="InterPro" id="IPR018247">
    <property type="entry name" value="EF_Hand_1_Ca_BS"/>
</dbReference>
<dbReference type="GO" id="GO:0005509">
    <property type="term" value="F:calcium ion binding"/>
    <property type="evidence" value="ECO:0007669"/>
    <property type="project" value="InterPro"/>
</dbReference>
<dbReference type="InterPro" id="IPR011992">
    <property type="entry name" value="EF-hand-dom_pair"/>
</dbReference>
<evidence type="ECO:0000313" key="4">
    <source>
        <dbReference type="Proteomes" id="UP000186817"/>
    </source>
</evidence>
<keyword evidence="1" id="KW-0106">Calcium</keyword>
<dbReference type="AlphaFoldDB" id="A0A1Q9DYQ5"/>
<dbReference type="Proteomes" id="UP000186817">
    <property type="component" value="Unassembled WGS sequence"/>
</dbReference>
<dbReference type="Pfam" id="PF13499">
    <property type="entry name" value="EF-hand_7"/>
    <property type="match status" value="1"/>
</dbReference>
<dbReference type="PROSITE" id="PS00018">
    <property type="entry name" value="EF_HAND_1"/>
    <property type="match status" value="2"/>
</dbReference>
<name>A0A1Q9DYQ5_SYMMI</name>
<dbReference type="EMBL" id="LSRX01000332">
    <property type="protein sequence ID" value="OLQ00311.1"/>
    <property type="molecule type" value="Genomic_DNA"/>
</dbReference>
<dbReference type="OrthoDB" id="293868at2759"/>
<reference evidence="3 4" key="1">
    <citation type="submission" date="2016-02" db="EMBL/GenBank/DDBJ databases">
        <title>Genome analysis of coral dinoflagellate symbionts highlights evolutionary adaptations to a symbiotic lifestyle.</title>
        <authorList>
            <person name="Aranda M."/>
            <person name="Li Y."/>
            <person name="Liew Y.J."/>
            <person name="Baumgarten S."/>
            <person name="Simakov O."/>
            <person name="Wilson M."/>
            <person name="Piel J."/>
            <person name="Ashoor H."/>
            <person name="Bougouffa S."/>
            <person name="Bajic V.B."/>
            <person name="Ryu T."/>
            <person name="Ravasi T."/>
            <person name="Bayer T."/>
            <person name="Micklem G."/>
            <person name="Kim H."/>
            <person name="Bhak J."/>
            <person name="Lajeunesse T.C."/>
            <person name="Voolstra C.R."/>
        </authorList>
    </citation>
    <scope>NUCLEOTIDE SEQUENCE [LARGE SCALE GENOMIC DNA]</scope>
    <source>
        <strain evidence="3 4">CCMP2467</strain>
    </source>
</reference>